<keyword evidence="2" id="KW-1185">Reference proteome</keyword>
<protein>
    <submittedName>
        <fullName evidence="1">12338_t:CDS:1</fullName>
    </submittedName>
</protein>
<dbReference type="SUPFAM" id="SSF53098">
    <property type="entry name" value="Ribonuclease H-like"/>
    <property type="match status" value="1"/>
</dbReference>
<dbReference type="InterPro" id="IPR052717">
    <property type="entry name" value="Vacuolar_transposase_reg"/>
</dbReference>
<dbReference type="EMBL" id="CAJVQA010070612">
    <property type="protein sequence ID" value="CAG8833335.1"/>
    <property type="molecule type" value="Genomic_DNA"/>
</dbReference>
<reference evidence="1" key="1">
    <citation type="submission" date="2021-06" db="EMBL/GenBank/DDBJ databases">
        <authorList>
            <person name="Kallberg Y."/>
            <person name="Tangrot J."/>
            <person name="Rosling A."/>
        </authorList>
    </citation>
    <scope>NUCLEOTIDE SEQUENCE</scope>
    <source>
        <strain evidence="1">FL966</strain>
    </source>
</reference>
<dbReference type="Proteomes" id="UP000789759">
    <property type="component" value="Unassembled WGS sequence"/>
</dbReference>
<dbReference type="PANTHER" id="PTHR46169:SF29">
    <property type="entry name" value="DNA REPLICATION-RELATED ELEMENT FACTOR, ISOFORM A"/>
    <property type="match status" value="1"/>
</dbReference>
<gene>
    <name evidence="1" type="ORF">CPELLU_LOCUS20963</name>
</gene>
<dbReference type="GO" id="GO:0005634">
    <property type="term" value="C:nucleus"/>
    <property type="evidence" value="ECO:0007669"/>
    <property type="project" value="TreeGrafter"/>
</dbReference>
<accession>A0A9N9KJY7</accession>
<proteinExistence type="predicted"/>
<comment type="caution">
    <text evidence="1">The sequence shown here is derived from an EMBL/GenBank/DDBJ whole genome shotgun (WGS) entry which is preliminary data.</text>
</comment>
<organism evidence="1 2">
    <name type="scientific">Cetraspora pellucida</name>
    <dbReference type="NCBI Taxonomy" id="1433469"/>
    <lineage>
        <taxon>Eukaryota</taxon>
        <taxon>Fungi</taxon>
        <taxon>Fungi incertae sedis</taxon>
        <taxon>Mucoromycota</taxon>
        <taxon>Glomeromycotina</taxon>
        <taxon>Glomeromycetes</taxon>
        <taxon>Diversisporales</taxon>
        <taxon>Gigasporaceae</taxon>
        <taxon>Cetraspora</taxon>
    </lineage>
</organism>
<dbReference type="OrthoDB" id="1607513at2759"/>
<name>A0A9N9KJY7_9GLOM</name>
<evidence type="ECO:0000313" key="1">
    <source>
        <dbReference type="EMBL" id="CAG8833335.1"/>
    </source>
</evidence>
<feature type="non-terminal residue" evidence="1">
    <location>
        <position position="1"/>
    </location>
</feature>
<sequence>SQILEHIKNLLQIWNLELKIISFTTDNGANIKKAIKDLGIGTQIFCAAHTLQLSINKGLEEISELIGKCKNLIKFLGAIITLKTILFSDKKTNIQREGIILESLIPTNFEWQIIEKLVPFLESFEQVTCLISGTKYTTLSVIYPIIIGLVNQINKSSNINNNIVRNIKEIIQEDMNER</sequence>
<dbReference type="GO" id="GO:0006357">
    <property type="term" value="P:regulation of transcription by RNA polymerase II"/>
    <property type="evidence" value="ECO:0007669"/>
    <property type="project" value="TreeGrafter"/>
</dbReference>
<dbReference type="InterPro" id="IPR012337">
    <property type="entry name" value="RNaseH-like_sf"/>
</dbReference>
<dbReference type="AlphaFoldDB" id="A0A9N9KJY7"/>
<dbReference type="PANTHER" id="PTHR46169">
    <property type="entry name" value="DNA REPLICATION-RELATED ELEMENT FACTOR, ISOFORM A"/>
    <property type="match status" value="1"/>
</dbReference>
<evidence type="ECO:0000313" key="2">
    <source>
        <dbReference type="Proteomes" id="UP000789759"/>
    </source>
</evidence>